<evidence type="ECO:0000259" key="2">
    <source>
        <dbReference type="Pfam" id="PF25917"/>
    </source>
</evidence>
<dbReference type="InterPro" id="IPR058625">
    <property type="entry name" value="MdtA-like_BSH"/>
</dbReference>
<dbReference type="GO" id="GO:0015562">
    <property type="term" value="F:efflux transmembrane transporter activity"/>
    <property type="evidence" value="ECO:0007669"/>
    <property type="project" value="TreeGrafter"/>
</dbReference>
<dbReference type="AlphaFoldDB" id="A0A517NMI7"/>
<dbReference type="GO" id="GO:1990281">
    <property type="term" value="C:efflux pump complex"/>
    <property type="evidence" value="ECO:0007669"/>
    <property type="project" value="TreeGrafter"/>
</dbReference>
<gene>
    <name evidence="3" type="ORF">K239x_02840</name>
</gene>
<feature type="domain" description="Multidrug resistance protein MdtA-like barrel-sandwich hybrid" evidence="2">
    <location>
        <begin position="63"/>
        <end position="231"/>
    </location>
</feature>
<keyword evidence="1" id="KW-0732">Signal</keyword>
<organism evidence="3 4">
    <name type="scientific">Stieleria marina</name>
    <dbReference type="NCBI Taxonomy" id="1930275"/>
    <lineage>
        <taxon>Bacteria</taxon>
        <taxon>Pseudomonadati</taxon>
        <taxon>Planctomycetota</taxon>
        <taxon>Planctomycetia</taxon>
        <taxon>Pirellulales</taxon>
        <taxon>Pirellulaceae</taxon>
        <taxon>Stieleria</taxon>
    </lineage>
</organism>
<protein>
    <submittedName>
        <fullName evidence="3">Multidrug resistance protein MdtN</fullName>
    </submittedName>
</protein>
<reference evidence="3 4" key="1">
    <citation type="submission" date="2019-02" db="EMBL/GenBank/DDBJ databases">
        <title>Deep-cultivation of Planctomycetes and their phenomic and genomic characterization uncovers novel biology.</title>
        <authorList>
            <person name="Wiegand S."/>
            <person name="Jogler M."/>
            <person name="Boedeker C."/>
            <person name="Pinto D."/>
            <person name="Vollmers J."/>
            <person name="Rivas-Marin E."/>
            <person name="Kohn T."/>
            <person name="Peeters S.H."/>
            <person name="Heuer A."/>
            <person name="Rast P."/>
            <person name="Oberbeckmann S."/>
            <person name="Bunk B."/>
            <person name="Jeske O."/>
            <person name="Meyerdierks A."/>
            <person name="Storesund J.E."/>
            <person name="Kallscheuer N."/>
            <person name="Luecker S."/>
            <person name="Lage O.M."/>
            <person name="Pohl T."/>
            <person name="Merkel B.J."/>
            <person name="Hornburger P."/>
            <person name="Mueller R.-W."/>
            <person name="Bruemmer F."/>
            <person name="Labrenz M."/>
            <person name="Spormann A.M."/>
            <person name="Op den Camp H."/>
            <person name="Overmann J."/>
            <person name="Amann R."/>
            <person name="Jetten M.S.M."/>
            <person name="Mascher T."/>
            <person name="Medema M.H."/>
            <person name="Devos D.P."/>
            <person name="Kaster A.-K."/>
            <person name="Ovreas L."/>
            <person name="Rohde M."/>
            <person name="Galperin M.Y."/>
            <person name="Jogler C."/>
        </authorList>
    </citation>
    <scope>NUCLEOTIDE SEQUENCE [LARGE SCALE GENOMIC DNA]</scope>
    <source>
        <strain evidence="3 4">K23_9</strain>
    </source>
</reference>
<dbReference type="PANTHER" id="PTHR30469:SF15">
    <property type="entry name" value="HLYD FAMILY OF SECRETION PROTEINS"/>
    <property type="match status" value="1"/>
</dbReference>
<evidence type="ECO:0000313" key="3">
    <source>
        <dbReference type="EMBL" id="QDT08346.1"/>
    </source>
</evidence>
<dbReference type="SUPFAM" id="SSF111369">
    <property type="entry name" value="HlyD-like secretion proteins"/>
    <property type="match status" value="1"/>
</dbReference>
<dbReference type="Pfam" id="PF25917">
    <property type="entry name" value="BSH_RND"/>
    <property type="match status" value="1"/>
</dbReference>
<evidence type="ECO:0000256" key="1">
    <source>
        <dbReference type="SAM" id="SignalP"/>
    </source>
</evidence>
<dbReference type="EMBL" id="CP036526">
    <property type="protein sequence ID" value="QDT08346.1"/>
    <property type="molecule type" value="Genomic_DNA"/>
</dbReference>
<accession>A0A517NMI7</accession>
<dbReference type="Gene3D" id="2.40.30.170">
    <property type="match status" value="1"/>
</dbReference>
<dbReference type="RefSeq" id="WP_419189542.1">
    <property type="nucleotide sequence ID" value="NZ_CP036526.1"/>
</dbReference>
<proteinExistence type="predicted"/>
<dbReference type="Gene3D" id="1.10.287.470">
    <property type="entry name" value="Helix hairpin bin"/>
    <property type="match status" value="1"/>
</dbReference>
<feature type="chain" id="PRO_5021901664" evidence="1">
    <location>
        <begin position="39"/>
        <end position="328"/>
    </location>
</feature>
<name>A0A517NMI7_9BACT</name>
<dbReference type="Gene3D" id="2.40.50.100">
    <property type="match status" value="1"/>
</dbReference>
<evidence type="ECO:0000313" key="4">
    <source>
        <dbReference type="Proteomes" id="UP000319817"/>
    </source>
</evidence>
<dbReference type="PANTHER" id="PTHR30469">
    <property type="entry name" value="MULTIDRUG RESISTANCE PROTEIN MDTA"/>
    <property type="match status" value="1"/>
</dbReference>
<keyword evidence="4" id="KW-1185">Reference proteome</keyword>
<dbReference type="Proteomes" id="UP000319817">
    <property type="component" value="Chromosome"/>
</dbReference>
<sequence precursor="true">MKVPVMTYFSIFRMAPPAIAVAMLAVAPLALLSGVNDAAAQEGRSPGSNESIQAENAMVGYINKVDIPAEVQGALNVIKIEEGMTVKKDDLIATVDDSQAKLALDVKKAEEERALMEATNDINLKDAINSEKIARTEAKAYEDLHKQGATPFLELQKKRLEAERGILKIDLAERQKKMSKVDYFAKRAELRLAEDEVQRREIRAPFDGFIEKREAQLGQWVQPGSPIATLVQMDRLKVIGDIDALRFSGRVMKGLPVTVEVYHSSDSSKPHRIDSKIAYVSSEIDLNNRYRIWVEIPNTPVGEDWLLRPGMRAEITITAGNGPDNSVF</sequence>
<feature type="signal peptide" evidence="1">
    <location>
        <begin position="1"/>
        <end position="38"/>
    </location>
</feature>